<protein>
    <submittedName>
        <fullName evidence="2">Uncharacterized protein</fullName>
    </submittedName>
</protein>
<keyword evidence="3" id="KW-1185">Reference proteome</keyword>
<keyword evidence="1" id="KW-0812">Transmembrane</keyword>
<gene>
    <name evidence="2" type="ORF">ACFPQ3_08625</name>
</gene>
<accession>A0ABW0UFK3</accession>
<evidence type="ECO:0000256" key="1">
    <source>
        <dbReference type="SAM" id="Phobius"/>
    </source>
</evidence>
<organism evidence="2 3">
    <name type="scientific">Streptococcus caledonicus</name>
    <dbReference type="NCBI Taxonomy" id="2614158"/>
    <lineage>
        <taxon>Bacteria</taxon>
        <taxon>Bacillati</taxon>
        <taxon>Bacillota</taxon>
        <taxon>Bacilli</taxon>
        <taxon>Lactobacillales</taxon>
        <taxon>Streptococcaceae</taxon>
        <taxon>Streptococcus</taxon>
    </lineage>
</organism>
<name>A0ABW0UFK3_9STRE</name>
<feature type="transmembrane region" description="Helical" evidence="1">
    <location>
        <begin position="59"/>
        <end position="79"/>
    </location>
</feature>
<keyword evidence="1" id="KW-1133">Transmembrane helix</keyword>
<reference evidence="3" key="1">
    <citation type="journal article" date="2019" name="Int. J. Syst. Evol. Microbiol.">
        <title>The Global Catalogue of Microorganisms (GCM) 10K type strain sequencing project: providing services to taxonomists for standard genome sequencing and annotation.</title>
        <authorList>
            <consortium name="The Broad Institute Genomics Platform"/>
            <consortium name="The Broad Institute Genome Sequencing Center for Infectious Disease"/>
            <person name="Wu L."/>
            <person name="Ma J."/>
        </authorList>
    </citation>
    <scope>NUCLEOTIDE SEQUENCE [LARGE SCALE GENOMIC DNA]</scope>
    <source>
        <strain evidence="3">DT43</strain>
    </source>
</reference>
<dbReference type="RefSeq" id="WP_156806002.1">
    <property type="nucleotide sequence ID" value="NZ_JBHSOJ010000023.1"/>
</dbReference>
<comment type="caution">
    <text evidence="2">The sequence shown here is derived from an EMBL/GenBank/DDBJ whole genome shotgun (WGS) entry which is preliminary data.</text>
</comment>
<dbReference type="EMBL" id="JBHSOJ010000023">
    <property type="protein sequence ID" value="MFC5631624.1"/>
    <property type="molecule type" value="Genomic_DNA"/>
</dbReference>
<feature type="transmembrane region" description="Helical" evidence="1">
    <location>
        <begin position="29"/>
        <end position="47"/>
    </location>
</feature>
<evidence type="ECO:0000313" key="3">
    <source>
        <dbReference type="Proteomes" id="UP001596110"/>
    </source>
</evidence>
<sequence length="82" mass="9605">MVGGVIPFTVYSIWHDAYFEARKKPWEEVSYFLVILLIEFLSWKVILSEHFELKDSLSVIIQAIWIGVVGLTTLVKLIVRYF</sequence>
<dbReference type="Proteomes" id="UP001596110">
    <property type="component" value="Unassembled WGS sequence"/>
</dbReference>
<evidence type="ECO:0000313" key="2">
    <source>
        <dbReference type="EMBL" id="MFC5631624.1"/>
    </source>
</evidence>
<keyword evidence="1" id="KW-0472">Membrane</keyword>
<proteinExistence type="predicted"/>